<keyword evidence="3" id="KW-1185">Reference proteome</keyword>
<proteinExistence type="predicted"/>
<dbReference type="Proteomes" id="UP000445000">
    <property type="component" value="Unassembled WGS sequence"/>
</dbReference>
<accession>A0A829Y7M5</accession>
<comment type="caution">
    <text evidence="2">The sequence shown here is derived from an EMBL/GenBank/DDBJ whole genome shotgun (WGS) entry which is preliminary data.</text>
</comment>
<dbReference type="InterPro" id="IPR000719">
    <property type="entry name" value="Prot_kinase_dom"/>
</dbReference>
<gene>
    <name evidence="2" type="ORF">GCM10011487_12470</name>
</gene>
<reference evidence="3" key="1">
    <citation type="submission" date="2020-01" db="EMBL/GenBank/DDBJ databases">
        <title>'Steroidobacter agaridevorans' sp. nov., agar-degrading bacteria isolated from rhizosphere soils.</title>
        <authorList>
            <person name="Ikenaga M."/>
            <person name="Kataoka M."/>
            <person name="Murouchi A."/>
            <person name="Katsuragi S."/>
            <person name="Sakai M."/>
        </authorList>
    </citation>
    <scope>NUCLEOTIDE SEQUENCE [LARGE SCALE GENOMIC DNA]</scope>
    <source>
        <strain evidence="3">YU21-B</strain>
    </source>
</reference>
<dbReference type="SUPFAM" id="SSF56112">
    <property type="entry name" value="Protein kinase-like (PK-like)"/>
    <property type="match status" value="1"/>
</dbReference>
<dbReference type="PROSITE" id="PS50011">
    <property type="entry name" value="PROTEIN_KINASE_DOM"/>
    <property type="match status" value="1"/>
</dbReference>
<dbReference type="AlphaFoldDB" id="A0A829Y7M5"/>
<name>A0A829Y7M5_9GAMM</name>
<dbReference type="GO" id="GO:0005524">
    <property type="term" value="F:ATP binding"/>
    <property type="evidence" value="ECO:0007669"/>
    <property type="project" value="InterPro"/>
</dbReference>
<sequence>MLKPYKRAEVSFELRKNIGHEGKNSEVHLAYDPNLDAEIVIKRVLKSELDVPAYFSESQLLYKSGHPNVVPILYASEDADCLVHFDVKPDNILLTDRDEAVLSDFGLAKQLNLNGVAEQDRSYFKMQPPEFFNDQEFDARFDIYQVGVTLYRLINGNSMFYDQFGTYGDQANFDFQQFRFDVINERFPDRAHHLEHVPARLRNVIKKCLKSDRSERYKSSTDVVSDLASIGGADLDWRYEPGMDGCRQWTKVQADREIRLRVDGTMQSHAEKRCGDGPFRRIKAFCMDSISDQEIRQFLRTDGNEETN</sequence>
<dbReference type="RefSeq" id="WP_161810945.1">
    <property type="nucleotide sequence ID" value="NZ_BLJN01000001.1"/>
</dbReference>
<feature type="domain" description="Protein kinase" evidence="1">
    <location>
        <begin position="1"/>
        <end position="228"/>
    </location>
</feature>
<evidence type="ECO:0000259" key="1">
    <source>
        <dbReference type="PROSITE" id="PS50011"/>
    </source>
</evidence>
<dbReference type="SMART" id="SM00220">
    <property type="entry name" value="S_TKc"/>
    <property type="match status" value="1"/>
</dbReference>
<protein>
    <recommendedName>
        <fullName evidence="1">Protein kinase domain-containing protein</fullName>
    </recommendedName>
</protein>
<dbReference type="Gene3D" id="3.30.200.20">
    <property type="entry name" value="Phosphorylase Kinase, domain 1"/>
    <property type="match status" value="1"/>
</dbReference>
<dbReference type="InterPro" id="IPR008271">
    <property type="entry name" value="Ser/Thr_kinase_AS"/>
</dbReference>
<dbReference type="InterPro" id="IPR053235">
    <property type="entry name" value="Ser_Thr_kinase"/>
</dbReference>
<dbReference type="Gene3D" id="1.10.510.10">
    <property type="entry name" value="Transferase(Phosphotransferase) domain 1"/>
    <property type="match status" value="1"/>
</dbReference>
<organism evidence="2 3">
    <name type="scientific">Steroidobacter agaridevorans</name>
    <dbReference type="NCBI Taxonomy" id="2695856"/>
    <lineage>
        <taxon>Bacteria</taxon>
        <taxon>Pseudomonadati</taxon>
        <taxon>Pseudomonadota</taxon>
        <taxon>Gammaproteobacteria</taxon>
        <taxon>Steroidobacterales</taxon>
        <taxon>Steroidobacteraceae</taxon>
        <taxon>Steroidobacter</taxon>
    </lineage>
</organism>
<dbReference type="InterPro" id="IPR011009">
    <property type="entry name" value="Kinase-like_dom_sf"/>
</dbReference>
<dbReference type="GO" id="GO:0005737">
    <property type="term" value="C:cytoplasm"/>
    <property type="evidence" value="ECO:0007669"/>
    <property type="project" value="TreeGrafter"/>
</dbReference>
<dbReference type="EMBL" id="BLJN01000001">
    <property type="protein sequence ID" value="GFE79247.1"/>
    <property type="molecule type" value="Genomic_DNA"/>
</dbReference>
<dbReference type="GO" id="GO:0004674">
    <property type="term" value="F:protein serine/threonine kinase activity"/>
    <property type="evidence" value="ECO:0007669"/>
    <property type="project" value="TreeGrafter"/>
</dbReference>
<evidence type="ECO:0000313" key="3">
    <source>
        <dbReference type="Proteomes" id="UP000445000"/>
    </source>
</evidence>
<dbReference type="PROSITE" id="PS00108">
    <property type="entry name" value="PROTEIN_KINASE_ST"/>
    <property type="match status" value="1"/>
</dbReference>
<dbReference type="Pfam" id="PF00069">
    <property type="entry name" value="Pkinase"/>
    <property type="match status" value="1"/>
</dbReference>
<dbReference type="PANTHER" id="PTHR24361">
    <property type="entry name" value="MITOGEN-ACTIVATED KINASE KINASE KINASE"/>
    <property type="match status" value="1"/>
</dbReference>
<evidence type="ECO:0000313" key="2">
    <source>
        <dbReference type="EMBL" id="GFE79247.1"/>
    </source>
</evidence>